<protein>
    <submittedName>
        <fullName evidence="1">Uncharacterized protein</fullName>
    </submittedName>
</protein>
<dbReference type="STRING" id="1798473.A3G50_00710"/>
<comment type="caution">
    <text evidence="1">The sequence shown here is derived from an EMBL/GenBank/DDBJ whole genome shotgun (WGS) entry which is preliminary data.</text>
</comment>
<gene>
    <name evidence="1" type="ORF">A3G50_00710</name>
</gene>
<sequence length="93" mass="10583">MLTLIVDIEKNGFFGKKSIQACISLLPIEGEIVIHIPDTSMENEIRKCIDIPNDDIRSKGISEQTLIFGRISENLRNRKFNGGRVIETTVFEY</sequence>
<proteinExistence type="predicted"/>
<dbReference type="AlphaFoldDB" id="A0A1F6C119"/>
<evidence type="ECO:0000313" key="2">
    <source>
        <dbReference type="Proteomes" id="UP000176633"/>
    </source>
</evidence>
<accession>A0A1F6C119</accession>
<evidence type="ECO:0000313" key="1">
    <source>
        <dbReference type="EMBL" id="OGG42895.1"/>
    </source>
</evidence>
<name>A0A1F6C119_9BACT</name>
<reference evidence="1 2" key="1">
    <citation type="journal article" date="2016" name="Nat. Commun.">
        <title>Thousands of microbial genomes shed light on interconnected biogeochemical processes in an aquifer system.</title>
        <authorList>
            <person name="Anantharaman K."/>
            <person name="Brown C.T."/>
            <person name="Hug L.A."/>
            <person name="Sharon I."/>
            <person name="Castelle C.J."/>
            <person name="Probst A.J."/>
            <person name="Thomas B.C."/>
            <person name="Singh A."/>
            <person name="Wilkins M.J."/>
            <person name="Karaoz U."/>
            <person name="Brodie E.L."/>
            <person name="Williams K.H."/>
            <person name="Hubbard S.S."/>
            <person name="Banfield J.F."/>
        </authorList>
    </citation>
    <scope>NUCLEOTIDE SEQUENCE [LARGE SCALE GENOMIC DNA]</scope>
</reference>
<dbReference type="Proteomes" id="UP000176633">
    <property type="component" value="Unassembled WGS sequence"/>
</dbReference>
<dbReference type="EMBL" id="MFKM01000032">
    <property type="protein sequence ID" value="OGG42895.1"/>
    <property type="molecule type" value="Genomic_DNA"/>
</dbReference>
<organism evidence="1 2">
    <name type="scientific">Candidatus Jorgensenbacteria bacterium RIFCSPLOWO2_12_FULL_42_11</name>
    <dbReference type="NCBI Taxonomy" id="1798473"/>
    <lineage>
        <taxon>Bacteria</taxon>
        <taxon>Candidatus Joergenseniibacteriota</taxon>
    </lineage>
</organism>